<dbReference type="Gene3D" id="1.20.59.20">
    <property type="match status" value="1"/>
</dbReference>
<evidence type="ECO:0000256" key="6">
    <source>
        <dbReference type="ARBA" id="ARBA00048539"/>
    </source>
</evidence>
<keyword evidence="5 7" id="KW-0067">ATP-binding</keyword>
<dbReference type="InterPro" id="IPR014729">
    <property type="entry name" value="Rossmann-like_a/b/a_fold"/>
</dbReference>
<dbReference type="CDD" id="cd01992">
    <property type="entry name" value="TilS_N"/>
    <property type="match status" value="1"/>
</dbReference>
<sequence>MVGELRRSLELQGFRRQSKKFASHGVHQAASDAPLLLVACSGGRDSLALAYGASIVCPMLGLRCGAILIDHGLHPNSDAVARHAAHQCASMGLSPVTTKAVTVNHSKAGEESDARDARYAGIIAYARQVEASAVMLAHTLDDQAETVLIGLLRSAGTQALAGMPEMSIKGGVRFIRPMLNMRRADSTMICMDAGIDFWDDPTNGDDIASDHSLPVQYPLRSRIRHDLMPALDACSGSDAAALLAGNTVQAREDLEYMDAQARLLAHDTCIVEESERSVQTAKLQATQLSSQPVALRKRVIIMALNQCGIPFSTRQLDAIDALIAHWHGQGVVNLPIGFSANRQDNVIHLCKDGGHANR</sequence>
<keyword evidence="2 7" id="KW-0436">Ligase</keyword>
<evidence type="ECO:0000256" key="2">
    <source>
        <dbReference type="ARBA" id="ARBA00022598"/>
    </source>
</evidence>
<evidence type="ECO:0000259" key="8">
    <source>
        <dbReference type="Pfam" id="PF01171"/>
    </source>
</evidence>
<comment type="domain">
    <text evidence="7">The N-terminal region contains the highly conserved SGGXDS motif, predicted to be a P-loop motif involved in ATP binding.</text>
</comment>
<dbReference type="GO" id="GO:0005524">
    <property type="term" value="F:ATP binding"/>
    <property type="evidence" value="ECO:0007669"/>
    <property type="project" value="UniProtKB-UniRule"/>
</dbReference>
<dbReference type="EC" id="6.3.4.19" evidence="7"/>
<dbReference type="PANTHER" id="PTHR43033:SF1">
    <property type="entry name" value="TRNA(ILE)-LYSIDINE SYNTHASE-RELATED"/>
    <property type="match status" value="1"/>
</dbReference>
<evidence type="ECO:0000256" key="7">
    <source>
        <dbReference type="HAMAP-Rule" id="MF_01161"/>
    </source>
</evidence>
<dbReference type="InterPro" id="IPR012795">
    <property type="entry name" value="tRNA_Ile_lys_synt_N"/>
</dbReference>
<dbReference type="NCBIfam" id="TIGR02432">
    <property type="entry name" value="lysidine_TilS_N"/>
    <property type="match status" value="1"/>
</dbReference>
<gene>
    <name evidence="7 10" type="primary">tilS</name>
    <name evidence="10" type="ORF">QN215_03420</name>
</gene>
<comment type="subcellular location">
    <subcellularLocation>
        <location evidence="7">Cytoplasm</location>
    </subcellularLocation>
</comment>
<dbReference type="GO" id="GO:0032267">
    <property type="term" value="F:tRNA(Ile)-lysidine synthase activity"/>
    <property type="evidence" value="ECO:0007669"/>
    <property type="project" value="UniProtKB-EC"/>
</dbReference>
<dbReference type="KEGG" id="baqk:QN215_03420"/>
<dbReference type="SUPFAM" id="SSF52402">
    <property type="entry name" value="Adenine nucleotide alpha hydrolases-like"/>
    <property type="match status" value="1"/>
</dbReference>
<dbReference type="GO" id="GO:0006400">
    <property type="term" value="P:tRNA modification"/>
    <property type="evidence" value="ECO:0007669"/>
    <property type="project" value="UniProtKB-UniRule"/>
</dbReference>
<keyword evidence="4 7" id="KW-0547">Nucleotide-binding</keyword>
<organism evidence="10">
    <name type="scientific">Bifidobacterium aquikefiricola</name>
    <dbReference type="NCBI Taxonomy" id="3059038"/>
    <lineage>
        <taxon>Bacteria</taxon>
        <taxon>Bacillati</taxon>
        <taxon>Actinomycetota</taxon>
        <taxon>Actinomycetes</taxon>
        <taxon>Bifidobacteriales</taxon>
        <taxon>Bifidobacteriaceae</taxon>
        <taxon>Bifidobacterium</taxon>
    </lineage>
</organism>
<reference evidence="10" key="1">
    <citation type="submission" date="2023-07" db="EMBL/GenBank/DDBJ databases">
        <title>Bifidobacterium aquikefiriaerophilum sp. nov. and Bifidobacterium eccum sp. nov., isolated from water kefir.</title>
        <authorList>
            <person name="Breselge S."/>
            <person name="Bellassi P."/>
            <person name="Barcenilla C."/>
            <person name="Alvarez-Ordonez A."/>
            <person name="Morelli L."/>
            <person name="Cotter P.D."/>
        </authorList>
    </citation>
    <scope>NUCLEOTIDE SEQUENCE</scope>
    <source>
        <strain evidence="10">WK041_4_12</strain>
    </source>
</reference>
<dbReference type="GO" id="GO:0005737">
    <property type="term" value="C:cytoplasm"/>
    <property type="evidence" value="ECO:0007669"/>
    <property type="project" value="UniProtKB-SubCell"/>
</dbReference>
<feature type="binding site" evidence="7">
    <location>
        <begin position="41"/>
        <end position="46"/>
    </location>
    <ligand>
        <name>ATP</name>
        <dbReference type="ChEBI" id="CHEBI:30616"/>
    </ligand>
</feature>
<dbReference type="SUPFAM" id="SSF82829">
    <property type="entry name" value="MesJ substrate recognition domain-like"/>
    <property type="match status" value="1"/>
</dbReference>
<comment type="catalytic activity">
    <reaction evidence="6 7">
        <text>cytidine(34) in tRNA(Ile2) + L-lysine + ATP = lysidine(34) in tRNA(Ile2) + AMP + diphosphate + H(+)</text>
        <dbReference type="Rhea" id="RHEA:43744"/>
        <dbReference type="Rhea" id="RHEA-COMP:10625"/>
        <dbReference type="Rhea" id="RHEA-COMP:10670"/>
        <dbReference type="ChEBI" id="CHEBI:15378"/>
        <dbReference type="ChEBI" id="CHEBI:30616"/>
        <dbReference type="ChEBI" id="CHEBI:32551"/>
        <dbReference type="ChEBI" id="CHEBI:33019"/>
        <dbReference type="ChEBI" id="CHEBI:82748"/>
        <dbReference type="ChEBI" id="CHEBI:83665"/>
        <dbReference type="ChEBI" id="CHEBI:456215"/>
        <dbReference type="EC" id="6.3.4.19"/>
    </reaction>
</comment>
<proteinExistence type="inferred from homology"/>
<dbReference type="InterPro" id="IPR011063">
    <property type="entry name" value="TilS/TtcA_N"/>
</dbReference>
<dbReference type="AlphaFoldDB" id="A0AB39U869"/>
<feature type="domain" description="tRNA(Ile)-lysidine synthase substrate-binding" evidence="9">
    <location>
        <begin position="283"/>
        <end position="335"/>
    </location>
</feature>
<keyword evidence="1 7" id="KW-0963">Cytoplasm</keyword>
<evidence type="ECO:0000313" key="10">
    <source>
        <dbReference type="EMBL" id="XDS45179.1"/>
    </source>
</evidence>
<dbReference type="InterPro" id="IPR015262">
    <property type="entry name" value="tRNA_Ile_lys_synt_subst-bd"/>
</dbReference>
<dbReference type="RefSeq" id="WP_369344717.1">
    <property type="nucleotide sequence ID" value="NZ_CP129674.1"/>
</dbReference>
<name>A0AB39U869_9BIFI</name>
<evidence type="ECO:0000256" key="4">
    <source>
        <dbReference type="ARBA" id="ARBA00022741"/>
    </source>
</evidence>
<dbReference type="Gene3D" id="3.40.50.620">
    <property type="entry name" value="HUPs"/>
    <property type="match status" value="1"/>
</dbReference>
<dbReference type="EMBL" id="CP129674">
    <property type="protein sequence ID" value="XDS45179.1"/>
    <property type="molecule type" value="Genomic_DNA"/>
</dbReference>
<dbReference type="Pfam" id="PF09179">
    <property type="entry name" value="TilS"/>
    <property type="match status" value="1"/>
</dbReference>
<evidence type="ECO:0000256" key="1">
    <source>
        <dbReference type="ARBA" id="ARBA00022490"/>
    </source>
</evidence>
<keyword evidence="3 7" id="KW-0819">tRNA processing</keyword>
<evidence type="ECO:0000256" key="5">
    <source>
        <dbReference type="ARBA" id="ARBA00022840"/>
    </source>
</evidence>
<evidence type="ECO:0000256" key="3">
    <source>
        <dbReference type="ARBA" id="ARBA00022694"/>
    </source>
</evidence>
<comment type="similarity">
    <text evidence="7">Belongs to the tRNA(Ile)-lysidine synthase family.</text>
</comment>
<dbReference type="InterPro" id="IPR012094">
    <property type="entry name" value="tRNA_Ile_lys_synt"/>
</dbReference>
<comment type="function">
    <text evidence="7">Ligates lysine onto the cytidine present at position 34 of the AUA codon-specific tRNA(Ile) that contains the anticodon CAU, in an ATP-dependent manner. Cytidine is converted to lysidine, thus changing the amino acid specificity of the tRNA from methionine to isoleucine.</text>
</comment>
<evidence type="ECO:0000259" key="9">
    <source>
        <dbReference type="Pfam" id="PF09179"/>
    </source>
</evidence>
<dbReference type="PANTHER" id="PTHR43033">
    <property type="entry name" value="TRNA(ILE)-LYSIDINE SYNTHASE-RELATED"/>
    <property type="match status" value="1"/>
</dbReference>
<dbReference type="Pfam" id="PF01171">
    <property type="entry name" value="ATP_bind_3"/>
    <property type="match status" value="1"/>
</dbReference>
<protein>
    <recommendedName>
        <fullName evidence="7">tRNA(Ile)-lysidine synthase</fullName>
        <ecNumber evidence="7">6.3.4.19</ecNumber>
    </recommendedName>
    <alternativeName>
        <fullName evidence="7">tRNA(Ile)-2-lysyl-cytidine synthase</fullName>
    </alternativeName>
    <alternativeName>
        <fullName evidence="7">tRNA(Ile)-lysidine synthetase</fullName>
    </alternativeName>
</protein>
<feature type="domain" description="tRNA(Ile)-lysidine/2-thiocytidine synthase N-terminal" evidence="8">
    <location>
        <begin position="36"/>
        <end position="206"/>
    </location>
</feature>
<accession>A0AB39U869</accession>
<dbReference type="HAMAP" id="MF_01161">
    <property type="entry name" value="tRNA_Ile_lys_synt"/>
    <property type="match status" value="1"/>
</dbReference>